<evidence type="ECO:0000313" key="1">
    <source>
        <dbReference type="EMBL" id="MCE0481189.1"/>
    </source>
</evidence>
<name>A0ABS8VLM3_DATST</name>
<organism evidence="1 2">
    <name type="scientific">Datura stramonium</name>
    <name type="common">Jimsonweed</name>
    <name type="synonym">Common thornapple</name>
    <dbReference type="NCBI Taxonomy" id="4076"/>
    <lineage>
        <taxon>Eukaryota</taxon>
        <taxon>Viridiplantae</taxon>
        <taxon>Streptophyta</taxon>
        <taxon>Embryophyta</taxon>
        <taxon>Tracheophyta</taxon>
        <taxon>Spermatophyta</taxon>
        <taxon>Magnoliopsida</taxon>
        <taxon>eudicotyledons</taxon>
        <taxon>Gunneridae</taxon>
        <taxon>Pentapetalae</taxon>
        <taxon>asterids</taxon>
        <taxon>lamiids</taxon>
        <taxon>Solanales</taxon>
        <taxon>Solanaceae</taxon>
        <taxon>Solanoideae</taxon>
        <taxon>Datureae</taxon>
        <taxon>Datura</taxon>
    </lineage>
</organism>
<sequence length="125" mass="13783">MIQLGIKKALRPAKGKLNSLCSMVEVLESEVVTLRKEVAALSAPPSTSHPTPYEHVAIPAQPEAPRSPLDDWWVGVAMTYYHELRTLPDKWVVPGPGKSVELPPDPLQSKAEETALWHFDAATYT</sequence>
<proteinExistence type="predicted"/>
<reference evidence="1 2" key="1">
    <citation type="journal article" date="2021" name="BMC Genomics">
        <title>Datura genome reveals duplications of psychoactive alkaloid biosynthetic genes and high mutation rate following tissue culture.</title>
        <authorList>
            <person name="Rajewski A."/>
            <person name="Carter-House D."/>
            <person name="Stajich J."/>
            <person name="Litt A."/>
        </authorList>
    </citation>
    <scope>NUCLEOTIDE SEQUENCE [LARGE SCALE GENOMIC DNA]</scope>
    <source>
        <strain evidence="1">AR-01</strain>
    </source>
</reference>
<dbReference type="Proteomes" id="UP000823775">
    <property type="component" value="Unassembled WGS sequence"/>
</dbReference>
<evidence type="ECO:0008006" key="3">
    <source>
        <dbReference type="Google" id="ProtNLM"/>
    </source>
</evidence>
<comment type="caution">
    <text evidence="1">The sequence shown here is derived from an EMBL/GenBank/DDBJ whole genome shotgun (WGS) entry which is preliminary data.</text>
</comment>
<protein>
    <recommendedName>
        <fullName evidence="3">WW domain-containing protein</fullName>
    </recommendedName>
</protein>
<gene>
    <name evidence="1" type="ORF">HAX54_038734</name>
</gene>
<dbReference type="EMBL" id="JACEIK010005300">
    <property type="protein sequence ID" value="MCE0481189.1"/>
    <property type="molecule type" value="Genomic_DNA"/>
</dbReference>
<accession>A0ABS8VLM3</accession>
<evidence type="ECO:0000313" key="2">
    <source>
        <dbReference type="Proteomes" id="UP000823775"/>
    </source>
</evidence>
<keyword evidence="2" id="KW-1185">Reference proteome</keyword>